<dbReference type="Gene3D" id="3.30.830.10">
    <property type="entry name" value="Metalloenzyme, LuxS/M16 peptidase-like"/>
    <property type="match status" value="3"/>
</dbReference>
<organism evidence="3 4">
    <name type="scientific">Blyttiomyces helicus</name>
    <dbReference type="NCBI Taxonomy" id="388810"/>
    <lineage>
        <taxon>Eukaryota</taxon>
        <taxon>Fungi</taxon>
        <taxon>Fungi incertae sedis</taxon>
        <taxon>Chytridiomycota</taxon>
        <taxon>Chytridiomycota incertae sedis</taxon>
        <taxon>Chytridiomycetes</taxon>
        <taxon>Chytridiomycetes incertae sedis</taxon>
        <taxon>Blyttiomyces</taxon>
    </lineage>
</organism>
<feature type="compositionally biased region" description="Acidic residues" evidence="1">
    <location>
        <begin position="219"/>
        <end position="268"/>
    </location>
</feature>
<feature type="non-terminal residue" evidence="3">
    <location>
        <position position="878"/>
    </location>
</feature>
<dbReference type="PANTHER" id="PTHR43016">
    <property type="entry name" value="PRESEQUENCE PROTEASE"/>
    <property type="match status" value="1"/>
</dbReference>
<feature type="region of interest" description="Disordered" evidence="1">
    <location>
        <begin position="206"/>
        <end position="279"/>
    </location>
</feature>
<dbReference type="InterPro" id="IPR016024">
    <property type="entry name" value="ARM-type_fold"/>
</dbReference>
<dbReference type="GO" id="GO:0046872">
    <property type="term" value="F:metal ion binding"/>
    <property type="evidence" value="ECO:0007669"/>
    <property type="project" value="InterPro"/>
</dbReference>
<dbReference type="InterPro" id="IPR007863">
    <property type="entry name" value="Peptidase_M16_C"/>
</dbReference>
<evidence type="ECO:0000259" key="2">
    <source>
        <dbReference type="Pfam" id="PF05193"/>
    </source>
</evidence>
<keyword evidence="4" id="KW-1185">Reference proteome</keyword>
<reference evidence="4" key="1">
    <citation type="journal article" date="2018" name="Nat. Microbiol.">
        <title>Leveraging single-cell genomics to expand the fungal tree of life.</title>
        <authorList>
            <person name="Ahrendt S.R."/>
            <person name="Quandt C.A."/>
            <person name="Ciobanu D."/>
            <person name="Clum A."/>
            <person name="Salamov A."/>
            <person name="Andreopoulos B."/>
            <person name="Cheng J.F."/>
            <person name="Woyke T."/>
            <person name="Pelin A."/>
            <person name="Henrissat B."/>
            <person name="Reynolds N.K."/>
            <person name="Benny G.L."/>
            <person name="Smith M.E."/>
            <person name="James T.Y."/>
            <person name="Grigoriev I.V."/>
        </authorList>
    </citation>
    <scope>NUCLEOTIDE SEQUENCE [LARGE SCALE GENOMIC DNA]</scope>
</reference>
<accession>A0A4P9VZJ8</accession>
<name>A0A4P9VZJ8_9FUNG</name>
<dbReference type="Pfam" id="PF05193">
    <property type="entry name" value="Peptidase_M16_C"/>
    <property type="match status" value="1"/>
</dbReference>
<protein>
    <recommendedName>
        <fullName evidence="2">Peptidase M16 C-terminal domain-containing protein</fullName>
    </recommendedName>
</protein>
<evidence type="ECO:0000313" key="3">
    <source>
        <dbReference type="EMBL" id="RKO85204.1"/>
    </source>
</evidence>
<feature type="non-terminal residue" evidence="3">
    <location>
        <position position="1"/>
    </location>
</feature>
<dbReference type="Proteomes" id="UP000269721">
    <property type="component" value="Unassembled WGS sequence"/>
</dbReference>
<dbReference type="SUPFAM" id="SSF48371">
    <property type="entry name" value="ARM repeat"/>
    <property type="match status" value="1"/>
</dbReference>
<dbReference type="EMBL" id="KZ999307">
    <property type="protein sequence ID" value="RKO85204.1"/>
    <property type="molecule type" value="Genomic_DNA"/>
</dbReference>
<evidence type="ECO:0000313" key="4">
    <source>
        <dbReference type="Proteomes" id="UP000269721"/>
    </source>
</evidence>
<dbReference type="SUPFAM" id="SSF63411">
    <property type="entry name" value="LuxS/MPP-like metallohydrolase"/>
    <property type="match status" value="4"/>
</dbReference>
<dbReference type="OrthoDB" id="4953at2759"/>
<proteinExistence type="predicted"/>
<evidence type="ECO:0000256" key="1">
    <source>
        <dbReference type="SAM" id="MobiDB-lite"/>
    </source>
</evidence>
<sequence>VYHMDGQAKHQGVVYCEMASRENTEPDLLDSALRRLLYSNTTTYSRECGGRTEDILNLTNDEIIAYHRQFYHLSNLTIVVCGILDPHALFAQLNAVPGLLEINGVCKIPVLAPPPFPGGRGDVLVETVRFPTSDEEVGSLAFAWRGPPSEDIFTILAIEILFRYLCNTSASPFSQAFVERKDPYASQVDYDVKSYTETSFSLIFSGVPYSNPDAKEGAEVADGEEEDEEEPVDGDVEMEDSDEWEDEEDEDDDDEDDDSEDDEDDKEEDPNPPRKDLFSPGIFRGLMLEVLEAMQTPSGAPTAEVMQATIQRHRRKILESLEDYPHESLESYLLPDIIRHRFAASSSLGDTLAQGGGPVIGTRGKMLEILDQLAERPVAFWVDLARTWLLERPMVEVLMVPDRKAADENSRREHEAQKARVDELGEEGLRKLKEEVDRAVKENEINVPQDLLDAMPPVPDVTRAPRLRAAMQTTELPPSSVPRPFSTLQTVSTETAFAHLRFGLPIAAIPPTLRPHLVLLQELLFQSPLYTSATTPPTDYRVVVREAAALLVSHEAAVGFGNDIWSASWLSSVFMLAASAETADAQNMTRFVVRVLLRSLFVPDRIATVAKNLLSEITEIKREGSEMLSAITTRITFARARGVGGGNNDAAISLFVQEGFLRDVLARCRSGRAPEVVAELTQLRNLIVAGAGGGPGFVQIAGPAVDPIEASAALARVWDEEIAACGVRMEGVAPVEPRINPFPFPRVPYAPDMCDAELGRSVMVPIAGLATSFLTQIVPCDVLRVGSAHPDTFAVTILAELLSRTEGPLYTAIRGQGYAYGASLYLSTWSGQLALELHDASEHRRGLAAFYDILATLSTPAGFDDLCAEFHIESARAS</sequence>
<dbReference type="InterPro" id="IPR011249">
    <property type="entry name" value="Metalloenz_LuxS/M16"/>
</dbReference>
<gene>
    <name evidence="3" type="ORF">BDK51DRAFT_14308</name>
</gene>
<dbReference type="PANTHER" id="PTHR43016:SF6">
    <property type="entry name" value="PEPTIDASE M16 N-TERMINAL DOMAIN-CONTAINING PROTEIN"/>
    <property type="match status" value="1"/>
</dbReference>
<feature type="domain" description="Peptidase M16 C-terminal" evidence="2">
    <location>
        <begin position="57"/>
        <end position="200"/>
    </location>
</feature>
<dbReference type="AlphaFoldDB" id="A0A4P9VZJ8"/>